<feature type="transmembrane region" description="Helical" evidence="1">
    <location>
        <begin position="264"/>
        <end position="285"/>
    </location>
</feature>
<reference evidence="2" key="2">
    <citation type="submission" date="2020-09" db="EMBL/GenBank/DDBJ databases">
        <authorList>
            <person name="Sun Q."/>
            <person name="Zhou Y."/>
        </authorList>
    </citation>
    <scope>NUCLEOTIDE SEQUENCE</scope>
    <source>
        <strain evidence="2">CGMCC 1.15254</strain>
    </source>
</reference>
<gene>
    <name evidence="2" type="ORF">GCM10011332_02890</name>
</gene>
<sequence length="297" mass="32487">MSFLSFNHHKDVPLDKDPGTRFLPWLIAFMVYLAALSVVATAIMQSVSARWERGVSDTLTVQVPPGDSVKQDQAQIEGVLKILRAHPAVVLAEPIARTHVVSLLEPWLGNSRALDNMPLPHLIDVSLRSGMDVDGQQLVDAMNKVAPGATMDDHRIWLDRLIRMSQTLEWGAYIVLSLIVLASIGTVFFVTKTGLAIHQDVIEVLHLIGAQDTYIARQFAEHALNLGLRGGLLGLAAAGPTFAGFAYLYRQIDSALLPDIDIGLWQWATVMGLPIVAAAMGYLTARVAVLRTLRKMV</sequence>
<dbReference type="GO" id="GO:0051301">
    <property type="term" value="P:cell division"/>
    <property type="evidence" value="ECO:0007669"/>
    <property type="project" value="UniProtKB-KW"/>
</dbReference>
<keyword evidence="1" id="KW-0812">Transmembrane</keyword>
<proteinExistence type="predicted"/>
<keyword evidence="2" id="KW-0132">Cell division</keyword>
<comment type="caution">
    <text evidence="2">The sequence shown here is derived from an EMBL/GenBank/DDBJ whole genome shotgun (WGS) entry which is preliminary data.</text>
</comment>
<keyword evidence="2" id="KW-0131">Cell cycle</keyword>
<dbReference type="EMBL" id="BMHV01000002">
    <property type="protein sequence ID" value="GGF53029.1"/>
    <property type="molecule type" value="Genomic_DNA"/>
</dbReference>
<feature type="transmembrane region" description="Helical" evidence="1">
    <location>
        <begin position="22"/>
        <end position="43"/>
    </location>
</feature>
<protein>
    <submittedName>
        <fullName evidence="2">Cell division protein</fullName>
    </submittedName>
</protein>
<reference evidence="2" key="1">
    <citation type="journal article" date="2014" name="Int. J. Syst. Evol. Microbiol.">
        <title>Complete genome sequence of Corynebacterium casei LMG S-19264T (=DSM 44701T), isolated from a smear-ripened cheese.</title>
        <authorList>
            <consortium name="US DOE Joint Genome Institute (JGI-PGF)"/>
            <person name="Walter F."/>
            <person name="Albersmeier A."/>
            <person name="Kalinowski J."/>
            <person name="Ruckert C."/>
        </authorList>
    </citation>
    <scope>NUCLEOTIDE SEQUENCE</scope>
    <source>
        <strain evidence="2">CGMCC 1.15254</strain>
    </source>
</reference>
<dbReference type="GO" id="GO:0016020">
    <property type="term" value="C:membrane"/>
    <property type="evidence" value="ECO:0007669"/>
    <property type="project" value="InterPro"/>
</dbReference>
<dbReference type="InterPro" id="IPR004513">
    <property type="entry name" value="FtsX"/>
</dbReference>
<accession>A0A917F7B4</accession>
<organism evidence="2 3">
    <name type="scientific">Terasakiella brassicae</name>
    <dbReference type="NCBI Taxonomy" id="1634917"/>
    <lineage>
        <taxon>Bacteria</taxon>
        <taxon>Pseudomonadati</taxon>
        <taxon>Pseudomonadota</taxon>
        <taxon>Alphaproteobacteria</taxon>
        <taxon>Rhodospirillales</taxon>
        <taxon>Terasakiellaceae</taxon>
        <taxon>Terasakiella</taxon>
    </lineage>
</organism>
<name>A0A917F7B4_9PROT</name>
<keyword evidence="1" id="KW-0472">Membrane</keyword>
<dbReference type="AlphaFoldDB" id="A0A917F7B4"/>
<keyword evidence="3" id="KW-1185">Reference proteome</keyword>
<dbReference type="GO" id="GO:0032153">
    <property type="term" value="C:cell division site"/>
    <property type="evidence" value="ECO:0007669"/>
    <property type="project" value="TreeGrafter"/>
</dbReference>
<feature type="transmembrane region" description="Helical" evidence="1">
    <location>
        <begin position="170"/>
        <end position="190"/>
    </location>
</feature>
<dbReference type="PANTHER" id="PTHR47755">
    <property type="entry name" value="CELL DIVISION PROTEIN FTSX"/>
    <property type="match status" value="1"/>
</dbReference>
<evidence type="ECO:0000313" key="2">
    <source>
        <dbReference type="EMBL" id="GGF53029.1"/>
    </source>
</evidence>
<evidence type="ECO:0000313" key="3">
    <source>
        <dbReference type="Proteomes" id="UP000632498"/>
    </source>
</evidence>
<dbReference type="RefSeq" id="WP_188660443.1">
    <property type="nucleotide sequence ID" value="NZ_BMHV01000002.1"/>
</dbReference>
<keyword evidence="1" id="KW-1133">Transmembrane helix</keyword>
<dbReference type="PANTHER" id="PTHR47755:SF1">
    <property type="entry name" value="CELL DIVISION PROTEIN FTSX"/>
    <property type="match status" value="1"/>
</dbReference>
<dbReference type="Proteomes" id="UP000632498">
    <property type="component" value="Unassembled WGS sequence"/>
</dbReference>
<evidence type="ECO:0000256" key="1">
    <source>
        <dbReference type="SAM" id="Phobius"/>
    </source>
</evidence>